<evidence type="ECO:0000256" key="9">
    <source>
        <dbReference type="PROSITE-ProRule" id="PRU00302"/>
    </source>
</evidence>
<feature type="disulfide bond" evidence="9">
    <location>
        <begin position="635"/>
        <end position="662"/>
    </location>
</feature>
<dbReference type="SMART" id="SM00032">
    <property type="entry name" value="CCP"/>
    <property type="match status" value="6"/>
</dbReference>
<dbReference type="InterPro" id="IPR018114">
    <property type="entry name" value="TRYPSIN_HIS"/>
</dbReference>
<dbReference type="Pfam" id="PF00084">
    <property type="entry name" value="Sushi"/>
    <property type="match status" value="5"/>
</dbReference>
<feature type="disulfide bond" evidence="9">
    <location>
        <begin position="323"/>
        <end position="350"/>
    </location>
</feature>
<keyword evidence="4 11" id="KW-0732">Signal</keyword>
<dbReference type="PROSITE" id="PS50923">
    <property type="entry name" value="SUSHI"/>
    <property type="match status" value="5"/>
</dbReference>
<feature type="domain" description="EGF-like" evidence="12">
    <location>
        <begin position="175"/>
        <end position="205"/>
    </location>
</feature>
<dbReference type="Pfam" id="PF00089">
    <property type="entry name" value="Trypsin"/>
    <property type="match status" value="1"/>
</dbReference>
<feature type="domain" description="Sushi" evidence="14">
    <location>
        <begin position="365"/>
        <end position="430"/>
    </location>
</feature>
<dbReference type="InterPro" id="IPR001314">
    <property type="entry name" value="Peptidase_S1A"/>
</dbReference>
<dbReference type="InterPro" id="IPR001254">
    <property type="entry name" value="Trypsin_dom"/>
</dbReference>
<dbReference type="PANTHER" id="PTHR46393:SF7">
    <property type="entry name" value="COMPLEMENT C2"/>
    <property type="match status" value="1"/>
</dbReference>
<dbReference type="InterPro" id="IPR043504">
    <property type="entry name" value="Peptidase_S1_PA_chymotrypsin"/>
</dbReference>
<comment type="subcellular location">
    <subcellularLocation>
        <location evidence="1">Secreted</location>
    </subcellularLocation>
</comment>
<dbReference type="FunFam" id="2.40.10.10:FF:000054">
    <property type="entry name" value="Complement C1r subcomponent"/>
    <property type="match status" value="1"/>
</dbReference>
<dbReference type="InterPro" id="IPR000436">
    <property type="entry name" value="Sushi_SCR_CCP_dom"/>
</dbReference>
<feature type="domain" description="Sushi" evidence="14">
    <location>
        <begin position="284"/>
        <end position="352"/>
    </location>
</feature>
<name>A0A8X6NS92_NEPPI</name>
<dbReference type="GO" id="GO:0006508">
    <property type="term" value="P:proteolysis"/>
    <property type="evidence" value="ECO:0007669"/>
    <property type="project" value="UniProtKB-KW"/>
</dbReference>
<dbReference type="GO" id="GO:0005576">
    <property type="term" value="C:extracellular region"/>
    <property type="evidence" value="ECO:0007669"/>
    <property type="project" value="UniProtKB-SubCell"/>
</dbReference>
<feature type="domain" description="Peptidase S1" evidence="13">
    <location>
        <begin position="677"/>
        <end position="919"/>
    </location>
</feature>
<keyword evidence="7" id="KW-0325">Glycoprotein</keyword>
<evidence type="ECO:0000259" key="14">
    <source>
        <dbReference type="PROSITE" id="PS50923"/>
    </source>
</evidence>
<dbReference type="PROSITE" id="PS00022">
    <property type="entry name" value="EGF_1"/>
    <property type="match status" value="1"/>
</dbReference>
<evidence type="ECO:0000256" key="1">
    <source>
        <dbReference type="ARBA" id="ARBA00004613"/>
    </source>
</evidence>
<keyword evidence="10" id="KW-0645">Protease</keyword>
<evidence type="ECO:0000256" key="8">
    <source>
        <dbReference type="PROSITE-ProRule" id="PRU00076"/>
    </source>
</evidence>
<dbReference type="SUPFAM" id="SSF57535">
    <property type="entry name" value="Complement control module/SCR domain"/>
    <property type="match status" value="4"/>
</dbReference>
<organism evidence="15 16">
    <name type="scientific">Nephila pilipes</name>
    <name type="common">Giant wood spider</name>
    <name type="synonym">Nephila maculata</name>
    <dbReference type="NCBI Taxonomy" id="299642"/>
    <lineage>
        <taxon>Eukaryota</taxon>
        <taxon>Metazoa</taxon>
        <taxon>Ecdysozoa</taxon>
        <taxon>Arthropoda</taxon>
        <taxon>Chelicerata</taxon>
        <taxon>Arachnida</taxon>
        <taxon>Araneae</taxon>
        <taxon>Araneomorphae</taxon>
        <taxon>Entelegynae</taxon>
        <taxon>Araneoidea</taxon>
        <taxon>Nephilidae</taxon>
        <taxon>Nephila</taxon>
    </lineage>
</organism>
<keyword evidence="2" id="KW-0964">Secreted</keyword>
<evidence type="ECO:0000259" key="12">
    <source>
        <dbReference type="PROSITE" id="PS50026"/>
    </source>
</evidence>
<keyword evidence="10" id="KW-0720">Serine protease</keyword>
<feature type="signal peptide" evidence="11">
    <location>
        <begin position="1"/>
        <end position="23"/>
    </location>
</feature>
<evidence type="ECO:0000256" key="11">
    <source>
        <dbReference type="SAM" id="SignalP"/>
    </source>
</evidence>
<evidence type="ECO:0000259" key="13">
    <source>
        <dbReference type="PROSITE" id="PS50240"/>
    </source>
</evidence>
<evidence type="ECO:0000256" key="3">
    <source>
        <dbReference type="ARBA" id="ARBA00022659"/>
    </source>
</evidence>
<dbReference type="PROSITE" id="PS50240">
    <property type="entry name" value="TRYPSIN_DOM"/>
    <property type="match status" value="1"/>
</dbReference>
<feature type="disulfide bond" evidence="9">
    <location>
        <begin position="401"/>
        <end position="428"/>
    </location>
</feature>
<dbReference type="OrthoDB" id="6428384at2759"/>
<evidence type="ECO:0000256" key="2">
    <source>
        <dbReference type="ARBA" id="ARBA00022525"/>
    </source>
</evidence>
<feature type="disulfide bond" evidence="9">
    <location>
        <begin position="548"/>
        <end position="575"/>
    </location>
</feature>
<keyword evidence="8" id="KW-0245">EGF-like domain</keyword>
<proteinExistence type="predicted"/>
<keyword evidence="5" id="KW-0677">Repeat</keyword>
<evidence type="ECO:0000256" key="4">
    <source>
        <dbReference type="ARBA" id="ARBA00022729"/>
    </source>
</evidence>
<keyword evidence="16" id="KW-1185">Reference proteome</keyword>
<dbReference type="Proteomes" id="UP000887013">
    <property type="component" value="Unassembled WGS sequence"/>
</dbReference>
<keyword evidence="10" id="KW-0378">Hydrolase</keyword>
<keyword evidence="6 8" id="KW-1015">Disulfide bond</keyword>
<dbReference type="PROSITE" id="PS00135">
    <property type="entry name" value="TRYPSIN_SER"/>
    <property type="match status" value="1"/>
</dbReference>
<comment type="caution">
    <text evidence="8">Lacks conserved residue(s) required for the propagation of feature annotation.</text>
</comment>
<feature type="disulfide bond" evidence="9">
    <location>
        <begin position="249"/>
        <end position="276"/>
    </location>
</feature>
<dbReference type="InterPro" id="IPR000742">
    <property type="entry name" value="EGF"/>
</dbReference>
<protein>
    <submittedName>
        <fullName evidence="15">Sushi, von Willebrand factor type A, EGF and pentraxin domain-containing protein 1</fullName>
    </submittedName>
</protein>
<dbReference type="CDD" id="cd00033">
    <property type="entry name" value="CCP"/>
    <property type="match status" value="5"/>
</dbReference>
<sequence length="920" mass="101738">MSPAAFFFVSLTAVLEIAMSTSCSEHILCQCGSSNKNYTFCVNDTWDEPFTCDRWAHCETCEDNITHCVTCPPSRTGPFCLEAESAKGRAKRQSSNTPEQNQPGYFGTCPPLKNPNSGSFNCKQSGNNRVCIGRCLPGYVFDDKEYTNEITLECRERYWQPRRYFPSCKSDGVTYRRSCRCEKGGVCDDKGKCICPTGTTGAFCEHYERGKVFCPDPGIPRDGERVKSDGSDASSTSIFEAGESVIYSCKGDLLLQGLSFITCKSDGTWSSSRPQCIRSRDHAVYCPDPGQIPFGNRRNGDGTLTRDGSTQVYTSGQSVIYRCRRGYELSGNGVINCLQTGEWSSPTPRCILQEPEISGFRGGQVFCIHPGVNENTELTGTVQNAALDQEFPPGIELRYECKEGFQHVGPLVLYCLPTGQWSSPAPNCRRATSTTSTTRAPVFCIHPGVNENTELTGNVQSADLDQEFPPGIELRYKCREGFQHVGPLIIWAVCARFLLFSVSFAANSSHEISNHCIASGVDPNAEVEPPYTEAGETFEEGEVLLFTCKEGYHLEGVASITCKRNGQWSNPAPRCILTGVVDGSSNDAQCRSNVSISNGKIVVVVNGNILLNTSSSRINQDDFQYPSGTQLSYFCENGYALRGESKLVCENTGFWSAEAPVCIEDCGRSRLQSIHRIAHGTKTVAGEWPWTVALAVTRSNATKMVCGGALLDRRTVLTAAHCLEGYQTVVLYFGKYHRSNRLDDSEVKTRTSSRLISHPRFNIATYDNDIALVKFVPDVQYSERIQKICLPNSESTKINLVPGQKGYVTGWGFTEKQMLSEELLMAHLPVQSNQNCVKAYARSDYTLNLNYGKFCAGGSINTCQGDSGSPLVFYDRDTDRHTVEGLVSFGLNEECGLPDRYTVFTRVVHFMPWILRNWPR</sequence>
<dbReference type="Gene3D" id="2.40.10.10">
    <property type="entry name" value="Trypsin-like serine proteases"/>
    <property type="match status" value="2"/>
</dbReference>
<dbReference type="FunFam" id="2.40.10.10:FF:000068">
    <property type="entry name" value="transmembrane protease serine 2"/>
    <property type="match status" value="1"/>
</dbReference>
<dbReference type="PRINTS" id="PR00722">
    <property type="entry name" value="CHYMOTRYPSIN"/>
</dbReference>
<dbReference type="PANTHER" id="PTHR46393">
    <property type="entry name" value="SUSHI DOMAIN-CONTAINING PROTEIN"/>
    <property type="match status" value="1"/>
</dbReference>
<feature type="disulfide bond" evidence="8">
    <location>
        <begin position="195"/>
        <end position="204"/>
    </location>
</feature>
<evidence type="ECO:0000256" key="10">
    <source>
        <dbReference type="RuleBase" id="RU363034"/>
    </source>
</evidence>
<dbReference type="AlphaFoldDB" id="A0A8X6NS92"/>
<dbReference type="InterPro" id="IPR035976">
    <property type="entry name" value="Sushi/SCR/CCP_sf"/>
</dbReference>
<evidence type="ECO:0000256" key="7">
    <source>
        <dbReference type="ARBA" id="ARBA00023180"/>
    </source>
</evidence>
<comment type="caution">
    <text evidence="15">The sequence shown here is derived from an EMBL/GenBank/DDBJ whole genome shotgun (WGS) entry which is preliminary data.</text>
</comment>
<dbReference type="PROSITE" id="PS50026">
    <property type="entry name" value="EGF_3"/>
    <property type="match status" value="1"/>
</dbReference>
<dbReference type="SUPFAM" id="SSF50494">
    <property type="entry name" value="Trypsin-like serine proteases"/>
    <property type="match status" value="1"/>
</dbReference>
<feature type="domain" description="Sushi" evidence="14">
    <location>
        <begin position="212"/>
        <end position="278"/>
    </location>
</feature>
<evidence type="ECO:0000256" key="5">
    <source>
        <dbReference type="ARBA" id="ARBA00022737"/>
    </source>
</evidence>
<feature type="domain" description="Sushi" evidence="14">
    <location>
        <begin position="588"/>
        <end position="664"/>
    </location>
</feature>
<evidence type="ECO:0000313" key="15">
    <source>
        <dbReference type="EMBL" id="GFT31302.1"/>
    </source>
</evidence>
<evidence type="ECO:0000256" key="6">
    <source>
        <dbReference type="ARBA" id="ARBA00023157"/>
    </source>
</evidence>
<evidence type="ECO:0000313" key="16">
    <source>
        <dbReference type="Proteomes" id="UP000887013"/>
    </source>
</evidence>
<dbReference type="PROSITE" id="PS00134">
    <property type="entry name" value="TRYPSIN_HIS"/>
    <property type="match status" value="1"/>
</dbReference>
<dbReference type="GO" id="GO:0004252">
    <property type="term" value="F:serine-type endopeptidase activity"/>
    <property type="evidence" value="ECO:0007669"/>
    <property type="project" value="InterPro"/>
</dbReference>
<dbReference type="EMBL" id="BMAW01107899">
    <property type="protein sequence ID" value="GFT31302.1"/>
    <property type="molecule type" value="Genomic_DNA"/>
</dbReference>
<feature type="domain" description="Sushi" evidence="14">
    <location>
        <begin position="514"/>
        <end position="577"/>
    </location>
</feature>
<dbReference type="InterPro" id="IPR033116">
    <property type="entry name" value="TRYPSIN_SER"/>
</dbReference>
<dbReference type="InterPro" id="IPR009003">
    <property type="entry name" value="Peptidase_S1_PA"/>
</dbReference>
<dbReference type="CDD" id="cd00190">
    <property type="entry name" value="Tryp_SPc"/>
    <property type="match status" value="1"/>
</dbReference>
<keyword evidence="3 9" id="KW-0768">Sushi</keyword>
<feature type="chain" id="PRO_5036468931" evidence="11">
    <location>
        <begin position="24"/>
        <end position="920"/>
    </location>
</feature>
<dbReference type="Gene3D" id="2.10.70.10">
    <property type="entry name" value="Complement Module, domain 1"/>
    <property type="match status" value="5"/>
</dbReference>
<gene>
    <name evidence="15" type="primary">Svep1</name>
    <name evidence="15" type="ORF">NPIL_5011</name>
</gene>
<reference evidence="15" key="1">
    <citation type="submission" date="2020-08" db="EMBL/GenBank/DDBJ databases">
        <title>Multicomponent nature underlies the extraordinary mechanical properties of spider dragline silk.</title>
        <authorList>
            <person name="Kono N."/>
            <person name="Nakamura H."/>
            <person name="Mori M."/>
            <person name="Yoshida Y."/>
            <person name="Ohtoshi R."/>
            <person name="Malay A.D."/>
            <person name="Moran D.A.P."/>
            <person name="Tomita M."/>
            <person name="Numata K."/>
            <person name="Arakawa K."/>
        </authorList>
    </citation>
    <scope>NUCLEOTIDE SEQUENCE</scope>
</reference>
<accession>A0A8X6NS92</accession>
<dbReference type="SMART" id="SM00020">
    <property type="entry name" value="Tryp_SPc"/>
    <property type="match status" value="1"/>
</dbReference>